<feature type="transmembrane region" description="Helical" evidence="1">
    <location>
        <begin position="57"/>
        <end position="74"/>
    </location>
</feature>
<evidence type="ECO:0000313" key="3">
    <source>
        <dbReference type="Proteomes" id="UP001596317"/>
    </source>
</evidence>
<feature type="transmembrane region" description="Helical" evidence="1">
    <location>
        <begin position="86"/>
        <end position="107"/>
    </location>
</feature>
<keyword evidence="1" id="KW-0472">Membrane</keyword>
<protein>
    <submittedName>
        <fullName evidence="2">Uncharacterized protein</fullName>
    </submittedName>
</protein>
<feature type="transmembrane region" description="Helical" evidence="1">
    <location>
        <begin position="113"/>
        <end position="132"/>
    </location>
</feature>
<dbReference type="RefSeq" id="WP_224605247.1">
    <property type="nucleotide sequence ID" value="NZ_JAIQXV010000002.1"/>
</dbReference>
<proteinExistence type="predicted"/>
<keyword evidence="1" id="KW-1133">Transmembrane helix</keyword>
<name>A0ABW1ZIV9_9DEIO</name>
<feature type="transmembrane region" description="Helical" evidence="1">
    <location>
        <begin position="24"/>
        <end position="45"/>
    </location>
</feature>
<comment type="caution">
    <text evidence="2">The sequence shown here is derived from an EMBL/GenBank/DDBJ whole genome shotgun (WGS) entry which is preliminary data.</text>
</comment>
<dbReference type="EMBL" id="JBHSWB010000001">
    <property type="protein sequence ID" value="MFC6660716.1"/>
    <property type="molecule type" value="Genomic_DNA"/>
</dbReference>
<evidence type="ECO:0000313" key="2">
    <source>
        <dbReference type="EMBL" id="MFC6660716.1"/>
    </source>
</evidence>
<reference evidence="3" key="1">
    <citation type="journal article" date="2019" name="Int. J. Syst. Evol. Microbiol.">
        <title>The Global Catalogue of Microorganisms (GCM) 10K type strain sequencing project: providing services to taxonomists for standard genome sequencing and annotation.</title>
        <authorList>
            <consortium name="The Broad Institute Genomics Platform"/>
            <consortium name="The Broad Institute Genome Sequencing Center for Infectious Disease"/>
            <person name="Wu L."/>
            <person name="Ma J."/>
        </authorList>
    </citation>
    <scope>NUCLEOTIDE SEQUENCE [LARGE SCALE GENOMIC DNA]</scope>
    <source>
        <strain evidence="3">CCUG 63830</strain>
    </source>
</reference>
<evidence type="ECO:0000256" key="1">
    <source>
        <dbReference type="SAM" id="Phobius"/>
    </source>
</evidence>
<gene>
    <name evidence="2" type="ORF">ACFP90_10395</name>
</gene>
<dbReference type="Proteomes" id="UP001596317">
    <property type="component" value="Unassembled WGS sequence"/>
</dbReference>
<organism evidence="2 3">
    <name type="scientific">Deinococcus multiflagellatus</name>
    <dbReference type="NCBI Taxonomy" id="1656887"/>
    <lineage>
        <taxon>Bacteria</taxon>
        <taxon>Thermotogati</taxon>
        <taxon>Deinococcota</taxon>
        <taxon>Deinococci</taxon>
        <taxon>Deinococcales</taxon>
        <taxon>Deinococcaceae</taxon>
        <taxon>Deinococcus</taxon>
    </lineage>
</organism>
<keyword evidence="1" id="KW-0812">Transmembrane</keyword>
<accession>A0ABW1ZIV9</accession>
<sequence length="148" mass="14775">MLKAFARDLRVGTPAARQRAARRAYSLGVAQAAVPAVLVGLVQAAQGGAALPLGSRVAVAVLAAGLAAAAYVLARRSARRADVPAAQAALTAAFQSASVPGVPLLMAGAFVPTWGLVLALLVLAALAHGVVWRSLAGWVRPAGEGQPG</sequence>
<keyword evidence="3" id="KW-1185">Reference proteome</keyword>